<evidence type="ECO:0000256" key="13">
    <source>
        <dbReference type="PIRSR" id="PIRSR000168-2"/>
    </source>
</evidence>
<evidence type="ECO:0000259" key="15">
    <source>
        <dbReference type="Pfam" id="PF02770"/>
    </source>
</evidence>
<comment type="pathway">
    <text evidence="3">Lipid metabolism.</text>
</comment>
<evidence type="ECO:0000256" key="9">
    <source>
        <dbReference type="ARBA" id="ARBA00023098"/>
    </source>
</evidence>
<feature type="binding site" evidence="13">
    <location>
        <position position="147"/>
    </location>
    <ligand>
        <name>FAD</name>
        <dbReference type="ChEBI" id="CHEBI:57692"/>
    </ligand>
</feature>
<keyword evidence="5 11" id="KW-0285">Flavoprotein</keyword>
<feature type="domain" description="Acyl-CoA oxidase/dehydrogenase middle" evidence="15">
    <location>
        <begin position="143"/>
        <end position="251"/>
    </location>
</feature>
<dbReference type="Pfam" id="PF02770">
    <property type="entry name" value="Acyl-CoA_dh_M"/>
    <property type="match status" value="1"/>
</dbReference>
<evidence type="ECO:0000313" key="18">
    <source>
        <dbReference type="Proteomes" id="UP001168821"/>
    </source>
</evidence>
<keyword evidence="6 11" id="KW-0274">FAD</keyword>
<dbReference type="GO" id="GO:0055088">
    <property type="term" value="P:lipid homeostasis"/>
    <property type="evidence" value="ECO:0007669"/>
    <property type="project" value="TreeGrafter"/>
</dbReference>
<keyword evidence="7" id="KW-0276">Fatty acid metabolism</keyword>
<dbReference type="PANTHER" id="PTHR10909:SF390">
    <property type="entry name" value="PEROXISOMAL ACYL-COENZYME A OXIDASE 3"/>
    <property type="match status" value="1"/>
</dbReference>
<evidence type="ECO:0000256" key="10">
    <source>
        <dbReference type="ARBA" id="ARBA00023140"/>
    </source>
</evidence>
<dbReference type="PIRSF" id="PIRSF000168">
    <property type="entry name" value="Acyl-CoA_oxidase"/>
    <property type="match status" value="1"/>
</dbReference>
<comment type="cofactor">
    <cofactor evidence="1">
        <name>FAD</name>
        <dbReference type="ChEBI" id="CHEBI:57692"/>
    </cofactor>
</comment>
<name>A0AA38IPW3_9CUCU</name>
<evidence type="ECO:0000259" key="16">
    <source>
        <dbReference type="Pfam" id="PF22924"/>
    </source>
</evidence>
<dbReference type="FunFam" id="1.20.140.10:FF:000010">
    <property type="entry name" value="Acyl-coenzyme A oxidase"/>
    <property type="match status" value="1"/>
</dbReference>
<dbReference type="EMBL" id="JALNTZ010000004">
    <property type="protein sequence ID" value="KAJ3657044.1"/>
    <property type="molecule type" value="Genomic_DNA"/>
</dbReference>
<dbReference type="GO" id="GO:0005504">
    <property type="term" value="F:fatty acid binding"/>
    <property type="evidence" value="ECO:0007669"/>
    <property type="project" value="TreeGrafter"/>
</dbReference>
<dbReference type="FunFam" id="1.20.140.10:FF:000007">
    <property type="entry name" value="Acyl-coenzyme A oxidase"/>
    <property type="match status" value="1"/>
</dbReference>
<evidence type="ECO:0000256" key="4">
    <source>
        <dbReference type="ARBA" id="ARBA00006288"/>
    </source>
</evidence>
<reference evidence="17" key="1">
    <citation type="journal article" date="2023" name="G3 (Bethesda)">
        <title>Whole genome assemblies of Zophobas morio and Tenebrio molitor.</title>
        <authorList>
            <person name="Kaur S."/>
            <person name="Stinson S.A."/>
            <person name="diCenzo G.C."/>
        </authorList>
    </citation>
    <scope>NUCLEOTIDE SEQUENCE</scope>
    <source>
        <strain evidence="17">QUZm001</strain>
    </source>
</reference>
<gene>
    <name evidence="17" type="ORF">Zmor_016079</name>
</gene>
<comment type="similarity">
    <text evidence="4 11">Belongs to the acyl-CoA oxidase family.</text>
</comment>
<sequence>MASLLPDFPPGPLDFYRKKASFDWKKMKIFVESEEVVRFLNYASDVFQTLPDFQTDDHSPTLDQQRHKTFKQVVALTQTDFNEKTGKAKTVAAAVRTCIHIAPSAFAKFGINRHYFRDILQNQGTDRHRKFLEDAKNYRINGCFCLTEIGHGSDTKSMRTTATYDKETGEFVMDTPDFEAAKCWASGLGKTATHAIVFAQLVLDDVFYGLHCFVVPIRDARTLLPYPGLVIGDMGEKVGLQGIDNGFVMFNKYRIPRENLLNKYVDVTVDGEYKTSFKSVQEVMQMTFAALSKGRVNIATLAEGYGARAITIAVRYAAVRRQFGPDEDTEIPILEYQSHQYRLFPYLAAIYIVRLFTMYLIDIIDKLEIEQDKRSFSDLITEIHVLSTASKSIAGWLFRDAIQECREACGGHGYLKVSGIGDTRANHDANCTYEGDSHVIIQQTSNWLIKLWPKIEKGTKIETPLQSANFLSDAFDILKHQFHATNVQELCKPENIVDAHQWLVCYLLKETKSKVESLKQTRGSFWVKNDTQVFFAKSLSTAFIQHFFLQRMLTVINEATDVSIKNVLLKLFSLYGLWSLEKFLSTLYEGGYMQGPQGSRLVHEAILSLCGDIKNDAVALVDAVAPPDFALNSVLGASDGQVYQRLQTAMFSVPNGMSRPSWWQEVVNWKSSKI</sequence>
<dbReference type="AlphaFoldDB" id="A0AA38IPW3"/>
<dbReference type="InterPro" id="IPR055060">
    <property type="entry name" value="ACOX_C_alpha1"/>
</dbReference>
<evidence type="ECO:0000256" key="2">
    <source>
        <dbReference type="ARBA" id="ARBA00004275"/>
    </source>
</evidence>
<keyword evidence="8" id="KW-0560">Oxidoreductase</keyword>
<feature type="domain" description="Acyl-CoA oxidase C-alpha1" evidence="16">
    <location>
        <begin position="289"/>
        <end position="449"/>
    </location>
</feature>
<dbReference type="InterPro" id="IPR036250">
    <property type="entry name" value="AcylCo_DH-like_C"/>
</dbReference>
<dbReference type="GO" id="GO:0033540">
    <property type="term" value="P:fatty acid beta-oxidation using acyl-CoA oxidase"/>
    <property type="evidence" value="ECO:0007669"/>
    <property type="project" value="TreeGrafter"/>
</dbReference>
<dbReference type="Pfam" id="PF01756">
    <property type="entry name" value="ACOX"/>
    <property type="match status" value="1"/>
</dbReference>
<evidence type="ECO:0000259" key="14">
    <source>
        <dbReference type="Pfam" id="PF01756"/>
    </source>
</evidence>
<dbReference type="GO" id="GO:0005777">
    <property type="term" value="C:peroxisome"/>
    <property type="evidence" value="ECO:0007669"/>
    <property type="project" value="UniProtKB-SubCell"/>
</dbReference>
<evidence type="ECO:0000313" key="17">
    <source>
        <dbReference type="EMBL" id="KAJ3657044.1"/>
    </source>
</evidence>
<feature type="active site" description="Proton acceptor" evidence="12">
    <location>
        <position position="434"/>
    </location>
</feature>
<dbReference type="SUPFAM" id="SSF56645">
    <property type="entry name" value="Acyl-CoA dehydrogenase NM domain-like"/>
    <property type="match status" value="1"/>
</dbReference>
<dbReference type="InterPro" id="IPR012258">
    <property type="entry name" value="Acyl-CoA_oxidase"/>
</dbReference>
<evidence type="ECO:0000256" key="12">
    <source>
        <dbReference type="PIRSR" id="PIRSR000168-1"/>
    </source>
</evidence>
<organism evidence="17 18">
    <name type="scientific">Zophobas morio</name>
    <dbReference type="NCBI Taxonomy" id="2755281"/>
    <lineage>
        <taxon>Eukaryota</taxon>
        <taxon>Metazoa</taxon>
        <taxon>Ecdysozoa</taxon>
        <taxon>Arthropoda</taxon>
        <taxon>Hexapoda</taxon>
        <taxon>Insecta</taxon>
        <taxon>Pterygota</taxon>
        <taxon>Neoptera</taxon>
        <taxon>Endopterygota</taxon>
        <taxon>Coleoptera</taxon>
        <taxon>Polyphaga</taxon>
        <taxon>Cucujiformia</taxon>
        <taxon>Tenebrionidae</taxon>
        <taxon>Zophobas</taxon>
    </lineage>
</organism>
<keyword evidence="10" id="KW-0576">Peroxisome</keyword>
<dbReference type="SUPFAM" id="SSF47203">
    <property type="entry name" value="Acyl-CoA dehydrogenase C-terminal domain-like"/>
    <property type="match status" value="2"/>
</dbReference>
<keyword evidence="9" id="KW-0443">Lipid metabolism</keyword>
<comment type="caution">
    <text evidence="17">The sequence shown here is derived from an EMBL/GenBank/DDBJ whole genome shotgun (WGS) entry which is preliminary data.</text>
</comment>
<dbReference type="PANTHER" id="PTHR10909">
    <property type="entry name" value="ELECTRON TRANSPORT OXIDOREDUCTASE"/>
    <property type="match status" value="1"/>
</dbReference>
<dbReference type="Proteomes" id="UP001168821">
    <property type="component" value="Unassembled WGS sequence"/>
</dbReference>
<evidence type="ECO:0000256" key="1">
    <source>
        <dbReference type="ARBA" id="ARBA00001974"/>
    </source>
</evidence>
<dbReference type="InterPro" id="IPR002655">
    <property type="entry name" value="Acyl-CoA_oxidase_C"/>
</dbReference>
<dbReference type="FunFam" id="2.40.110.10:FF:000005">
    <property type="entry name" value="Acyl-coenzyme A oxidase"/>
    <property type="match status" value="1"/>
</dbReference>
<dbReference type="Pfam" id="PF22924">
    <property type="entry name" value="ACOX_C_alpha1"/>
    <property type="match status" value="1"/>
</dbReference>
<evidence type="ECO:0000256" key="8">
    <source>
        <dbReference type="ARBA" id="ARBA00023002"/>
    </source>
</evidence>
<dbReference type="Gene3D" id="2.40.110.10">
    <property type="entry name" value="Butyryl-CoA Dehydrogenase, subunit A, domain 2"/>
    <property type="match status" value="1"/>
</dbReference>
<dbReference type="GO" id="GO:0016402">
    <property type="term" value="F:pristanoyl-CoA oxidase activity"/>
    <property type="evidence" value="ECO:0007669"/>
    <property type="project" value="TreeGrafter"/>
</dbReference>
<proteinExistence type="inferred from homology"/>
<dbReference type="InterPro" id="IPR046373">
    <property type="entry name" value="Acyl-CoA_Oxase/DH_mid-dom_sf"/>
</dbReference>
<dbReference type="InterPro" id="IPR006091">
    <property type="entry name" value="Acyl-CoA_Oxase/DH_mid-dom"/>
</dbReference>
<feature type="domain" description="Acyl-CoA oxidase C-terminal" evidence="14">
    <location>
        <begin position="493"/>
        <end position="667"/>
    </location>
</feature>
<keyword evidence="18" id="KW-1185">Reference proteome</keyword>
<protein>
    <recommendedName>
        <fullName evidence="11">Acyl-coenzyme A oxidase</fullName>
    </recommendedName>
</protein>
<dbReference type="InterPro" id="IPR009100">
    <property type="entry name" value="AcylCoA_DH/oxidase_NM_dom_sf"/>
</dbReference>
<dbReference type="Gene3D" id="1.20.140.10">
    <property type="entry name" value="Butyryl-CoA Dehydrogenase, subunit A, domain 3"/>
    <property type="match status" value="2"/>
</dbReference>
<evidence type="ECO:0000256" key="5">
    <source>
        <dbReference type="ARBA" id="ARBA00022630"/>
    </source>
</evidence>
<evidence type="ECO:0000256" key="11">
    <source>
        <dbReference type="PIRNR" id="PIRNR000168"/>
    </source>
</evidence>
<dbReference type="GO" id="GO:0071949">
    <property type="term" value="F:FAD binding"/>
    <property type="evidence" value="ECO:0007669"/>
    <property type="project" value="InterPro"/>
</dbReference>
<accession>A0AA38IPW3</accession>
<comment type="subcellular location">
    <subcellularLocation>
        <location evidence="2">Peroxisome</location>
    </subcellularLocation>
</comment>
<evidence type="ECO:0000256" key="6">
    <source>
        <dbReference type="ARBA" id="ARBA00022827"/>
    </source>
</evidence>
<evidence type="ECO:0000256" key="3">
    <source>
        <dbReference type="ARBA" id="ARBA00005189"/>
    </source>
</evidence>
<evidence type="ECO:0000256" key="7">
    <source>
        <dbReference type="ARBA" id="ARBA00022832"/>
    </source>
</evidence>